<comment type="caution">
    <text evidence="2">The sequence shown here is derived from an EMBL/GenBank/DDBJ whole genome shotgun (WGS) entry which is preliminary data.</text>
</comment>
<evidence type="ECO:0000259" key="1">
    <source>
        <dbReference type="SMART" id="SM00670"/>
    </source>
</evidence>
<dbReference type="InterPro" id="IPR029060">
    <property type="entry name" value="PIN-like_dom_sf"/>
</dbReference>
<evidence type="ECO:0000313" key="2">
    <source>
        <dbReference type="EMBL" id="RYC74046.1"/>
    </source>
</evidence>
<keyword evidence="2" id="KW-0378">Hydrolase</keyword>
<dbReference type="CDD" id="cd09877">
    <property type="entry name" value="PIN_YacL-like"/>
    <property type="match status" value="1"/>
</dbReference>
<keyword evidence="3" id="KW-1185">Reference proteome</keyword>
<reference evidence="2 3" key="2">
    <citation type="journal article" date="2020" name="Cell Rep.">
        <title>Acquisition and Adaptation of Ultra-small Parasitic Reduced Genome Bacteria to Mammalian Hosts.</title>
        <authorList>
            <person name="McLean J.S."/>
            <person name="Bor B."/>
            <person name="Kerns K.A."/>
            <person name="Liu Q."/>
            <person name="To T.T."/>
            <person name="Solden L."/>
            <person name="Hendrickson E.L."/>
            <person name="Wrighton K."/>
            <person name="Shi W."/>
            <person name="He X."/>
        </authorList>
    </citation>
    <scope>NUCLEOTIDE SEQUENCE [LARGE SCALE GENOMIC DNA]</scope>
    <source>
        <strain evidence="2 3">TM7_KMM_G3_1_HOT_351</strain>
    </source>
</reference>
<gene>
    <name evidence="2" type="primary">yacL</name>
    <name evidence="2" type="ORF">G3KMM_00094</name>
</gene>
<dbReference type="InterPro" id="IPR002716">
    <property type="entry name" value="PIN_dom"/>
</dbReference>
<dbReference type="Gene3D" id="3.40.50.1010">
    <property type="entry name" value="5'-nuclease"/>
    <property type="match status" value="1"/>
</dbReference>
<dbReference type="RefSeq" id="WP_129603967.1">
    <property type="nucleotide sequence ID" value="NZ_PRLL01000001.1"/>
</dbReference>
<protein>
    <submittedName>
        <fullName evidence="2">PIN and TRAM-domain containing protein YacL</fullName>
        <ecNumber evidence="2">3.1.-.-</ecNumber>
    </submittedName>
</protein>
<dbReference type="PANTHER" id="PTHR11603">
    <property type="entry name" value="AAA FAMILY ATPASE"/>
    <property type="match status" value="1"/>
</dbReference>
<proteinExistence type="predicted"/>
<dbReference type="Proteomes" id="UP001191004">
    <property type="component" value="Unassembled WGS sequence"/>
</dbReference>
<organism evidence="2 3">
    <name type="scientific">Candidatus Nanosyncoccus nanoralicus</name>
    <dbReference type="NCBI Taxonomy" id="2171996"/>
    <lineage>
        <taxon>Bacteria</taxon>
        <taxon>Candidatus Saccharimonadota</taxon>
        <taxon>Candidatus Nanosyncoccalia</taxon>
        <taxon>Candidatus Nanosyncoccales</taxon>
        <taxon>Candidatus Nanosyncoccaceae</taxon>
        <taxon>Candidatus Nanosyncoccus</taxon>
    </lineage>
</organism>
<dbReference type="EMBL" id="PRLL01000001">
    <property type="protein sequence ID" value="RYC74046.1"/>
    <property type="molecule type" value="Genomic_DNA"/>
</dbReference>
<reference evidence="2 3" key="1">
    <citation type="journal article" date="2018" name="bioRxiv">
        <title>Evidence of independent acquisition and adaption of ultra-small bacteria to human hosts across the highly diverse yet reduced genomes of the phylum Saccharibacteria.</title>
        <authorList>
            <person name="McLean J.S."/>
            <person name="Bor B."/>
            <person name="To T.T."/>
            <person name="Liu Q."/>
            <person name="Kearns K.A."/>
            <person name="Solden L.M."/>
            <person name="Wrighton K.C."/>
            <person name="He X."/>
            <person name="Shi W."/>
        </authorList>
    </citation>
    <scope>NUCLEOTIDE SEQUENCE [LARGE SCALE GENOMIC DNA]</scope>
    <source>
        <strain evidence="2 3">TM7_KMM_G3_1_HOT_351</strain>
    </source>
</reference>
<dbReference type="EC" id="3.1.-.-" evidence="2"/>
<dbReference type="InterPro" id="IPR052041">
    <property type="entry name" value="Nucleic_acid_metab_PIN/TRAM"/>
</dbReference>
<evidence type="ECO:0000313" key="3">
    <source>
        <dbReference type="Proteomes" id="UP001191004"/>
    </source>
</evidence>
<feature type="domain" description="PIN" evidence="1">
    <location>
        <begin position="35"/>
        <end position="141"/>
    </location>
</feature>
<sequence length="245" mass="27379">MTEIILILVVVIFLQTTFLAIRSFKKSFNYYGQNRKIYIDSSTLMDGRILNVAKTGFLGGVLIIPRSVLREMQLLADGKDSEKRNRARAGLDIVRELERVVHVDVVILSDPLDRTPVDDRLIQLAKENRGLIMTNDYNLGKVAATLDIDVLNINDLAMELRADFLPGEKLKLKIVAAGSNPKQGVGYLPDGMMVVVDDASSKIGKTIEVEFVRFFQTSSGRMMFAKISETSKPNVSFVKGRGRKR</sequence>
<accession>A0ABY0FMG6</accession>
<name>A0ABY0FMG6_9BACT</name>
<dbReference type="SMART" id="SM00670">
    <property type="entry name" value="PINc"/>
    <property type="match status" value="1"/>
</dbReference>
<dbReference type="SUPFAM" id="SSF88723">
    <property type="entry name" value="PIN domain-like"/>
    <property type="match status" value="1"/>
</dbReference>
<dbReference type="GO" id="GO:0016787">
    <property type="term" value="F:hydrolase activity"/>
    <property type="evidence" value="ECO:0007669"/>
    <property type="project" value="UniProtKB-KW"/>
</dbReference>
<dbReference type="PANTHER" id="PTHR11603:SF147">
    <property type="entry name" value="MEMBRANE PROTEIN"/>
    <property type="match status" value="1"/>
</dbReference>